<proteinExistence type="predicted"/>
<organism evidence="4 5">
    <name type="scientific">Claveliimonas bilis</name>
    <dbReference type="NCBI Taxonomy" id="3028070"/>
    <lineage>
        <taxon>Bacteria</taxon>
        <taxon>Bacillati</taxon>
        <taxon>Bacillota</taxon>
        <taxon>Clostridia</taxon>
        <taxon>Lachnospirales</taxon>
        <taxon>Lachnospiraceae</taxon>
        <taxon>Claveliimonas</taxon>
    </lineage>
</organism>
<evidence type="ECO:0000256" key="2">
    <source>
        <dbReference type="ARBA" id="ARBA00022898"/>
    </source>
</evidence>
<dbReference type="PANTHER" id="PTHR43727">
    <property type="entry name" value="DIAMINOPIMELATE DECARBOXYLASE"/>
    <property type="match status" value="1"/>
</dbReference>
<evidence type="ECO:0000259" key="3">
    <source>
        <dbReference type="Pfam" id="PF00278"/>
    </source>
</evidence>
<accession>A0ABM8I825</accession>
<dbReference type="RefSeq" id="WP_316266227.1">
    <property type="nucleotide sequence ID" value="NZ_AP027742.1"/>
</dbReference>
<keyword evidence="5" id="KW-1185">Reference proteome</keyword>
<dbReference type="InterPro" id="IPR029066">
    <property type="entry name" value="PLP-binding_barrel"/>
</dbReference>
<gene>
    <name evidence="4" type="primary">lysA_1</name>
    <name evidence="4" type="ORF">Lac1_06690</name>
</gene>
<feature type="domain" description="Orn/DAP/Arg decarboxylase 2 C-terminal" evidence="3">
    <location>
        <begin position="127"/>
        <end position="346"/>
    </location>
</feature>
<reference evidence="5" key="1">
    <citation type="journal article" date="2023" name="Int. J. Syst. Evol. Microbiol.">
        <title>Claveliimonas bilis gen. nov., sp. nov., deoxycholic acid-producing bacteria isolated from human faeces, and reclassification of Sellimonas monacensis Zenner et al. 2021 as Claveliimonas monacensis comb. nov.</title>
        <authorList>
            <person name="Hisatomi A."/>
            <person name="Kastawa N.W.E.P.G."/>
            <person name="Song I."/>
            <person name="Ohkuma M."/>
            <person name="Fukiya S."/>
            <person name="Sakamoto M."/>
        </authorList>
    </citation>
    <scope>NUCLEOTIDE SEQUENCE [LARGE SCALE GENOMIC DNA]</scope>
    <source>
        <strain evidence="5">12BBH14</strain>
    </source>
</reference>
<sequence length="404" mass="46221">MDKKILEQGIAKYGTPLYVFNIDEMQESAELFRQKLQGSADICFAMKANPFLTKQMAEVVDRIEVCSMGEFEICRKLGIDAKKILISGVLKKKEDILEILTYYRGGCFYTVESPDQFQIFKEWCKENKEEIQVYLRLTSGNQFGMDEKGIWKMISIRHQCPFLRIRGIHYFSGTQKKTMEKVKKELEYLDSFLREVEASGLPIEELEYGPGISVSYFQGHKDMLGEDISIMADAIRNMKWRGNIVLEMGRALAAKCGYYLTSVKDIKQNNGKNYCIVDGGIHQINYDGQIKGMYCPNFQVSPGDEGGSKQEYIVCGSLCTINDILMQKAEIAGLQVGSVLIFERAGAYAMTEGMALFLSHELPQIALYSRETGWKLVRTKYETYEWNMEKESYNGNFNEYFNGN</sequence>
<name>A0ABM8I825_9FIRM</name>
<dbReference type="SUPFAM" id="SSF51419">
    <property type="entry name" value="PLP-binding barrel"/>
    <property type="match status" value="1"/>
</dbReference>
<dbReference type="EMBL" id="AP027742">
    <property type="protein sequence ID" value="BDZ76486.1"/>
    <property type="molecule type" value="Genomic_DNA"/>
</dbReference>
<keyword evidence="2" id="KW-0663">Pyridoxal phosphate</keyword>
<dbReference type="Proteomes" id="UP001305815">
    <property type="component" value="Chromosome"/>
</dbReference>
<dbReference type="Gene3D" id="3.20.20.10">
    <property type="entry name" value="Alanine racemase"/>
    <property type="match status" value="1"/>
</dbReference>
<protein>
    <submittedName>
        <fullName evidence="4">Diaminopimelate decarboxylase</fullName>
    </submittedName>
</protein>
<dbReference type="Gene3D" id="2.40.37.10">
    <property type="entry name" value="Lyase, Ornithine Decarboxylase, Chain A, domain 1"/>
    <property type="match status" value="1"/>
</dbReference>
<dbReference type="InterPro" id="IPR009006">
    <property type="entry name" value="Ala_racemase/Decarboxylase_C"/>
</dbReference>
<evidence type="ECO:0000256" key="1">
    <source>
        <dbReference type="ARBA" id="ARBA00001933"/>
    </source>
</evidence>
<dbReference type="Pfam" id="PF00278">
    <property type="entry name" value="Orn_DAP_Arg_deC"/>
    <property type="match status" value="1"/>
</dbReference>
<comment type="cofactor">
    <cofactor evidence="1">
        <name>pyridoxal 5'-phosphate</name>
        <dbReference type="ChEBI" id="CHEBI:597326"/>
    </cofactor>
</comment>
<dbReference type="PANTHER" id="PTHR43727:SF1">
    <property type="entry name" value="CARBOXYNORSPERMIDINE_CARBOXYSPERMIDINE DECARBOXYLASE"/>
    <property type="match status" value="1"/>
</dbReference>
<dbReference type="InterPro" id="IPR022643">
    <property type="entry name" value="De-COase2_C"/>
</dbReference>
<evidence type="ECO:0000313" key="5">
    <source>
        <dbReference type="Proteomes" id="UP001305815"/>
    </source>
</evidence>
<evidence type="ECO:0000313" key="4">
    <source>
        <dbReference type="EMBL" id="BDZ76486.1"/>
    </source>
</evidence>
<dbReference type="SUPFAM" id="SSF50621">
    <property type="entry name" value="Alanine racemase C-terminal domain-like"/>
    <property type="match status" value="1"/>
</dbReference>